<dbReference type="SMR" id="A0A2J8NYK8"/>
<name>A0A2J8NYK8_PANTR</name>
<proteinExistence type="predicted"/>
<dbReference type="Proteomes" id="UP000236370">
    <property type="component" value="Unassembled WGS sequence"/>
</dbReference>
<evidence type="ECO:0000313" key="2">
    <source>
        <dbReference type="EMBL" id="PNI76858.1"/>
    </source>
</evidence>
<gene>
    <name evidence="2" type="ORF">CK820_G0006996</name>
</gene>
<evidence type="ECO:0000256" key="1">
    <source>
        <dbReference type="SAM" id="MobiDB-lite"/>
    </source>
</evidence>
<dbReference type="EMBL" id="NBAG03000221">
    <property type="protein sequence ID" value="PNI76858.1"/>
    <property type="molecule type" value="Genomic_DNA"/>
</dbReference>
<comment type="caution">
    <text evidence="2">The sequence shown here is derived from an EMBL/GenBank/DDBJ whole genome shotgun (WGS) entry which is preliminary data.</text>
</comment>
<reference evidence="2 3" key="1">
    <citation type="submission" date="2017-12" db="EMBL/GenBank/DDBJ databases">
        <title>High-resolution comparative analysis of great ape genomes.</title>
        <authorList>
            <person name="Pollen A."/>
            <person name="Hastie A."/>
            <person name="Hormozdiari F."/>
            <person name="Dougherty M."/>
            <person name="Liu R."/>
            <person name="Chaisson M."/>
            <person name="Hoppe E."/>
            <person name="Hill C."/>
            <person name="Pang A."/>
            <person name="Hillier L."/>
            <person name="Baker C."/>
            <person name="Armstrong J."/>
            <person name="Shendure J."/>
            <person name="Paten B."/>
            <person name="Wilson R."/>
            <person name="Chao H."/>
            <person name="Schneider V."/>
            <person name="Ventura M."/>
            <person name="Kronenberg Z."/>
            <person name="Murali S."/>
            <person name="Gordon D."/>
            <person name="Cantsilieris S."/>
            <person name="Munson K."/>
            <person name="Nelson B."/>
            <person name="Raja A."/>
            <person name="Underwood J."/>
            <person name="Diekhans M."/>
            <person name="Fiddes I."/>
            <person name="Haussler D."/>
            <person name="Eichler E."/>
        </authorList>
    </citation>
    <scope>NUCLEOTIDE SEQUENCE [LARGE SCALE GENOMIC DNA]</scope>
    <source>
        <strain evidence="2">Yerkes chimp pedigree #C0471</strain>
    </source>
</reference>
<accession>A0A2J8NYK8</accession>
<feature type="non-terminal residue" evidence="2">
    <location>
        <position position="203"/>
    </location>
</feature>
<dbReference type="AlphaFoldDB" id="A0A2J8NYK8"/>
<protein>
    <submittedName>
        <fullName evidence="2">KIFC1 isoform 2</fullName>
    </submittedName>
</protein>
<feature type="compositionally biased region" description="Low complexity" evidence="1">
    <location>
        <begin position="73"/>
        <end position="85"/>
    </location>
</feature>
<evidence type="ECO:0000313" key="3">
    <source>
        <dbReference type="Proteomes" id="UP000236370"/>
    </source>
</evidence>
<organism evidence="2 3">
    <name type="scientific">Pan troglodytes</name>
    <name type="common">Chimpanzee</name>
    <dbReference type="NCBI Taxonomy" id="9598"/>
    <lineage>
        <taxon>Eukaryota</taxon>
        <taxon>Metazoa</taxon>
        <taxon>Chordata</taxon>
        <taxon>Craniata</taxon>
        <taxon>Vertebrata</taxon>
        <taxon>Euteleostomi</taxon>
        <taxon>Mammalia</taxon>
        <taxon>Eutheria</taxon>
        <taxon>Euarchontoglires</taxon>
        <taxon>Primates</taxon>
        <taxon>Haplorrhini</taxon>
        <taxon>Catarrhini</taxon>
        <taxon>Hominidae</taxon>
        <taxon>Pan</taxon>
    </lineage>
</organism>
<sequence>MDPQRSPLLEVKGNIELKRPLIKAPSQLPLSGSRLKRRPDQMEDGLEPEKKRTRGLGATTKITTSHPRVPSLTTVPQTQGQTTGPSSHPLPWQCHHQPFLETDPGGRSWGPGQKWHRLHLWCTSAQKVSKKTGPRCSTAIATGLKNQKPVPAVPVQKSGTSGVPPMAGGKKPSKRPAWDLKGQLCDLNAELKRCRERTQTLDQ</sequence>
<feature type="region of interest" description="Disordered" evidence="1">
    <location>
        <begin position="22"/>
        <end position="88"/>
    </location>
</feature>
<feature type="region of interest" description="Disordered" evidence="1">
    <location>
        <begin position="147"/>
        <end position="179"/>
    </location>
</feature>